<name>A0A4Q1BK20_TREME</name>
<proteinExistence type="predicted"/>
<accession>A0A4Q1BK20</accession>
<dbReference type="Proteomes" id="UP000289152">
    <property type="component" value="Unassembled WGS sequence"/>
</dbReference>
<reference evidence="1 2" key="1">
    <citation type="submission" date="2016-06" db="EMBL/GenBank/DDBJ databases">
        <title>Evolution of pathogenesis and genome organization in the Tremellales.</title>
        <authorList>
            <person name="Cuomo C."/>
            <person name="Litvintseva A."/>
            <person name="Heitman J."/>
            <person name="Chen Y."/>
            <person name="Sun S."/>
            <person name="Springer D."/>
            <person name="Dromer F."/>
            <person name="Young S."/>
            <person name="Zeng Q."/>
            <person name="Chapman S."/>
            <person name="Gujja S."/>
            <person name="Saif S."/>
            <person name="Birren B."/>
        </authorList>
    </citation>
    <scope>NUCLEOTIDE SEQUENCE [LARGE SCALE GENOMIC DNA]</scope>
    <source>
        <strain evidence="1 2">ATCC 28783</strain>
    </source>
</reference>
<dbReference type="AlphaFoldDB" id="A0A4Q1BK20"/>
<dbReference type="EMBL" id="SDIL01000056">
    <property type="protein sequence ID" value="RXK37970.1"/>
    <property type="molecule type" value="Genomic_DNA"/>
</dbReference>
<dbReference type="CDD" id="cd04301">
    <property type="entry name" value="NAT_SF"/>
    <property type="match status" value="1"/>
</dbReference>
<dbReference type="InParanoid" id="A0A4Q1BK20"/>
<evidence type="ECO:0000313" key="1">
    <source>
        <dbReference type="EMBL" id="RXK37970.1"/>
    </source>
</evidence>
<dbReference type="OrthoDB" id="410198at2759"/>
<gene>
    <name evidence="1" type="ORF">M231_04756</name>
</gene>
<keyword evidence="2" id="KW-1185">Reference proteome</keyword>
<dbReference type="SUPFAM" id="SSF55729">
    <property type="entry name" value="Acyl-CoA N-acyltransferases (Nat)"/>
    <property type="match status" value="1"/>
</dbReference>
<comment type="caution">
    <text evidence="1">The sequence shown here is derived from an EMBL/GenBank/DDBJ whole genome shotgun (WGS) entry which is preliminary data.</text>
</comment>
<evidence type="ECO:0000313" key="2">
    <source>
        <dbReference type="Proteomes" id="UP000289152"/>
    </source>
</evidence>
<dbReference type="Gene3D" id="3.40.630.30">
    <property type="match status" value="1"/>
</dbReference>
<protein>
    <submittedName>
        <fullName evidence="1">Uncharacterized protein</fullName>
    </submittedName>
</protein>
<sequence>MSLPIQIRSISSSQTLHLRKSELWPDTPLSSQSLPYDILSTTLHLGAFIISSQDTFSSLTPPPTANSMTNSLEGGYEPDETPTACLTPPKETGKHDETPIACLTLVLEPYLGKLPEHISNTTGGETLNTVQLHKFAVKFDLQGKGIGRQMLQYVYDLFSTSAMVEGDESLKETLMGVQKPILLHLDSRKVQAGFYIKAGLEVLDGNVFIKRGPTGDGYPHEYVRMGRLIK</sequence>
<dbReference type="InterPro" id="IPR016181">
    <property type="entry name" value="Acyl_CoA_acyltransferase"/>
</dbReference>
<organism evidence="1 2">
    <name type="scientific">Tremella mesenterica</name>
    <name type="common">Jelly fungus</name>
    <dbReference type="NCBI Taxonomy" id="5217"/>
    <lineage>
        <taxon>Eukaryota</taxon>
        <taxon>Fungi</taxon>
        <taxon>Dikarya</taxon>
        <taxon>Basidiomycota</taxon>
        <taxon>Agaricomycotina</taxon>
        <taxon>Tremellomycetes</taxon>
        <taxon>Tremellales</taxon>
        <taxon>Tremellaceae</taxon>
        <taxon>Tremella</taxon>
    </lineage>
</organism>